<organism evidence="2 3">
    <name type="scientific">Pseudonocardia asaccharolytica DSM 44247 = NBRC 16224</name>
    <dbReference type="NCBI Taxonomy" id="1123024"/>
    <lineage>
        <taxon>Bacteria</taxon>
        <taxon>Bacillati</taxon>
        <taxon>Actinomycetota</taxon>
        <taxon>Actinomycetes</taxon>
        <taxon>Pseudonocardiales</taxon>
        <taxon>Pseudonocardiaceae</taxon>
        <taxon>Pseudonocardia</taxon>
    </lineage>
</organism>
<keyword evidence="3" id="KW-1185">Reference proteome</keyword>
<name>A0A511D2G7_9PSEU</name>
<evidence type="ECO:0000259" key="1">
    <source>
        <dbReference type="Pfam" id="PF12697"/>
    </source>
</evidence>
<dbReference type="AlphaFoldDB" id="A0A511D2G7"/>
<dbReference type="Pfam" id="PF12697">
    <property type="entry name" value="Abhydrolase_6"/>
    <property type="match status" value="1"/>
</dbReference>
<dbReference type="PANTHER" id="PTHR37017">
    <property type="entry name" value="AB HYDROLASE-1 DOMAIN-CONTAINING PROTEIN-RELATED"/>
    <property type="match status" value="1"/>
</dbReference>
<dbReference type="InterPro" id="IPR052897">
    <property type="entry name" value="Sec-Metab_Biosynth_Hydrolase"/>
</dbReference>
<feature type="domain" description="AB hydrolase-1" evidence="1">
    <location>
        <begin position="17"/>
        <end position="245"/>
    </location>
</feature>
<dbReference type="InterPro" id="IPR000073">
    <property type="entry name" value="AB_hydrolase_1"/>
</dbReference>
<evidence type="ECO:0000313" key="2">
    <source>
        <dbReference type="EMBL" id="GEL18972.1"/>
    </source>
</evidence>
<accession>A0A511D2G7</accession>
<dbReference type="STRING" id="1123024.GCA_000423625_03443"/>
<dbReference type="PANTHER" id="PTHR37017:SF11">
    <property type="entry name" value="ESTERASE_LIPASE_THIOESTERASE DOMAIN-CONTAINING PROTEIN"/>
    <property type="match status" value="1"/>
</dbReference>
<protein>
    <submittedName>
        <fullName evidence="2">Esterase</fullName>
    </submittedName>
</protein>
<gene>
    <name evidence="2" type="ORF">PA7_28090</name>
</gene>
<evidence type="ECO:0000313" key="3">
    <source>
        <dbReference type="Proteomes" id="UP000321328"/>
    </source>
</evidence>
<comment type="caution">
    <text evidence="2">The sequence shown here is derived from an EMBL/GenBank/DDBJ whole genome shotgun (WGS) entry which is preliminary data.</text>
</comment>
<sequence length="255" mass="26907">MVRLLENRPMSEDGRVIVLVHGAWHDASCWAAVESELATRGQRSLAVDLPAEDPGLGAADYADAVVAALGSEVAGPPVLVGHSLGGLTVPVVAQRLGPERVRALVLVGALVPRPGLSYTDQLRAEPSMMAPGFGAGQQRHDDGTTYWPRPAALSGLYRGVTDEVPAAQVERAVSGMRRQGWTVGREPTPLTAWPAVRTVSVICAQDRVVDPAWSRRTAREVGAEVIDLPGGHFPMLTRPAELAEALIRAGSPAAS</sequence>
<proteinExistence type="predicted"/>
<dbReference type="GO" id="GO:0003824">
    <property type="term" value="F:catalytic activity"/>
    <property type="evidence" value="ECO:0007669"/>
    <property type="project" value="UniProtKB-ARBA"/>
</dbReference>
<reference evidence="2 3" key="1">
    <citation type="submission" date="2019-07" db="EMBL/GenBank/DDBJ databases">
        <title>Whole genome shotgun sequence of Pseudonocardia asaccharolytica NBRC 16224.</title>
        <authorList>
            <person name="Hosoyama A."/>
            <person name="Uohara A."/>
            <person name="Ohji S."/>
            <person name="Ichikawa N."/>
        </authorList>
    </citation>
    <scope>NUCLEOTIDE SEQUENCE [LARGE SCALE GENOMIC DNA]</scope>
    <source>
        <strain evidence="2 3">NBRC 16224</strain>
    </source>
</reference>
<dbReference type="Proteomes" id="UP000321328">
    <property type="component" value="Unassembled WGS sequence"/>
</dbReference>
<dbReference type="SUPFAM" id="SSF53474">
    <property type="entry name" value="alpha/beta-Hydrolases"/>
    <property type="match status" value="1"/>
</dbReference>
<dbReference type="Gene3D" id="3.40.50.1820">
    <property type="entry name" value="alpha/beta hydrolase"/>
    <property type="match status" value="1"/>
</dbReference>
<dbReference type="InterPro" id="IPR029058">
    <property type="entry name" value="AB_hydrolase_fold"/>
</dbReference>
<dbReference type="EMBL" id="BJVI01000028">
    <property type="protein sequence ID" value="GEL18972.1"/>
    <property type="molecule type" value="Genomic_DNA"/>
</dbReference>